<dbReference type="InterPro" id="IPR005821">
    <property type="entry name" value="Ion_trans_dom"/>
</dbReference>
<keyword evidence="13 19" id="KW-0472">Membrane</keyword>
<protein>
    <submittedName>
        <fullName evidence="21">Voltage-gated potassium channel</fullName>
    </submittedName>
</protein>
<dbReference type="GO" id="GO:0030552">
    <property type="term" value="F:cAMP binding"/>
    <property type="evidence" value="ECO:0007669"/>
    <property type="project" value="UniProtKB-KW"/>
</dbReference>
<keyword evidence="7 19" id="KW-0812">Transmembrane</keyword>
<evidence type="ECO:0000256" key="18">
    <source>
        <dbReference type="ARBA" id="ARBA00060926"/>
    </source>
</evidence>
<evidence type="ECO:0000256" key="14">
    <source>
        <dbReference type="ARBA" id="ARBA00023149"/>
    </source>
</evidence>
<evidence type="ECO:0000313" key="21">
    <source>
        <dbReference type="EMBL" id="SEP31680.1"/>
    </source>
</evidence>
<comment type="similarity">
    <text evidence="18">Belongs to the potassium channel family.</text>
</comment>
<evidence type="ECO:0000256" key="5">
    <source>
        <dbReference type="ARBA" id="ARBA00022538"/>
    </source>
</evidence>
<feature type="transmembrane region" description="Helical" evidence="19">
    <location>
        <begin position="12"/>
        <end position="34"/>
    </location>
</feature>
<dbReference type="PRINTS" id="PR00169">
    <property type="entry name" value="KCHANNEL"/>
</dbReference>
<comment type="function">
    <text evidence="17">Cyclic nucleotide-regulated potassium channel activated by cAMP.</text>
</comment>
<evidence type="ECO:0000256" key="13">
    <source>
        <dbReference type="ARBA" id="ARBA00023136"/>
    </source>
</evidence>
<dbReference type="AlphaFoldDB" id="A0A1H8WVF8"/>
<evidence type="ECO:0000259" key="20">
    <source>
        <dbReference type="PROSITE" id="PS50042"/>
    </source>
</evidence>
<evidence type="ECO:0000256" key="10">
    <source>
        <dbReference type="ARBA" id="ARBA00022958"/>
    </source>
</evidence>
<feature type="transmembrane region" description="Helical" evidence="19">
    <location>
        <begin position="46"/>
        <end position="69"/>
    </location>
</feature>
<sequence length="367" mass="40047">MTSMNSIRSRRWRWLSWLLPNTLTTVGVLAMVLGTSPGVDAQFDGILLAIVIAVAAALAIEFLVCLWIAPSRRGRRAYLSSSKGMVDLACALALPLGWLLAPDVHDARLFALVWTLRYISHSTGLTLIWRVMIRSRVALLSIAGLFLVVTLTGATLAHVFERETQPQMFGSVGRALWWAIVTLTTTGYGDVVPTTIWGRLLAGWVMVGGIVMFALQAGIIATAFAEELQRRHFLRTWELVISVPFFRDLGAAAVADIVRLLQARDVNAGTVVVREGEPGDAMYFIVSGEATVRVAPKPVVLGPGSFFGEMALLFNTPRSATVVATQPSVLLVLDIADFHQLAGRRPEFVNLIETEGRLRRDQNVTAG</sequence>
<dbReference type="GO" id="GO:0001508">
    <property type="term" value="P:action potential"/>
    <property type="evidence" value="ECO:0007669"/>
    <property type="project" value="TreeGrafter"/>
</dbReference>
<dbReference type="Proteomes" id="UP000199615">
    <property type="component" value="Unassembled WGS sequence"/>
</dbReference>
<dbReference type="GO" id="GO:0008076">
    <property type="term" value="C:voltage-gated potassium channel complex"/>
    <property type="evidence" value="ECO:0007669"/>
    <property type="project" value="InterPro"/>
</dbReference>
<keyword evidence="15" id="KW-1071">Ligand-gated ion channel</keyword>
<dbReference type="PANTHER" id="PTHR11537">
    <property type="entry name" value="VOLTAGE-GATED POTASSIUM CHANNEL"/>
    <property type="match status" value="1"/>
</dbReference>
<dbReference type="Pfam" id="PF00027">
    <property type="entry name" value="cNMP_binding"/>
    <property type="match status" value="1"/>
</dbReference>
<evidence type="ECO:0000256" key="2">
    <source>
        <dbReference type="ARBA" id="ARBA00011881"/>
    </source>
</evidence>
<keyword evidence="8" id="KW-0547">Nucleotide-binding</keyword>
<evidence type="ECO:0000256" key="3">
    <source>
        <dbReference type="ARBA" id="ARBA00022448"/>
    </source>
</evidence>
<dbReference type="SUPFAM" id="SSF51206">
    <property type="entry name" value="cAMP-binding domain-like"/>
    <property type="match status" value="1"/>
</dbReference>
<evidence type="ECO:0000256" key="4">
    <source>
        <dbReference type="ARBA" id="ARBA00022475"/>
    </source>
</evidence>
<keyword evidence="3" id="KW-0813">Transport</keyword>
<dbReference type="Gene3D" id="2.60.120.10">
    <property type="entry name" value="Jelly Rolls"/>
    <property type="match status" value="1"/>
</dbReference>
<dbReference type="InterPro" id="IPR028325">
    <property type="entry name" value="VG_K_chnl"/>
</dbReference>
<dbReference type="PROSITE" id="PS00888">
    <property type="entry name" value="CNMP_BINDING_1"/>
    <property type="match status" value="1"/>
</dbReference>
<evidence type="ECO:0000256" key="15">
    <source>
        <dbReference type="ARBA" id="ARBA00023286"/>
    </source>
</evidence>
<accession>A0A1H8WVF8</accession>
<evidence type="ECO:0000313" key="22">
    <source>
        <dbReference type="Proteomes" id="UP000199615"/>
    </source>
</evidence>
<keyword evidence="4" id="KW-1003">Cell membrane</keyword>
<dbReference type="PROSITE" id="PS50042">
    <property type="entry name" value="CNMP_BINDING_3"/>
    <property type="match status" value="1"/>
</dbReference>
<feature type="transmembrane region" description="Helical" evidence="19">
    <location>
        <begin position="81"/>
        <end position="101"/>
    </location>
</feature>
<feature type="transmembrane region" description="Helical" evidence="19">
    <location>
        <begin position="137"/>
        <end position="160"/>
    </location>
</feature>
<evidence type="ECO:0000256" key="11">
    <source>
        <dbReference type="ARBA" id="ARBA00022989"/>
    </source>
</evidence>
<evidence type="ECO:0000256" key="7">
    <source>
        <dbReference type="ARBA" id="ARBA00022692"/>
    </source>
</evidence>
<organism evidence="21 22">
    <name type="scientific">Rhodopseudomonas pseudopalustris</name>
    <dbReference type="NCBI Taxonomy" id="1513892"/>
    <lineage>
        <taxon>Bacteria</taxon>
        <taxon>Pseudomonadati</taxon>
        <taxon>Pseudomonadota</taxon>
        <taxon>Alphaproteobacteria</taxon>
        <taxon>Hyphomicrobiales</taxon>
        <taxon>Nitrobacteraceae</taxon>
        <taxon>Rhodopseudomonas</taxon>
    </lineage>
</organism>
<keyword evidence="14" id="KW-0114">cAMP</keyword>
<dbReference type="InterPro" id="IPR000595">
    <property type="entry name" value="cNMP-bd_dom"/>
</dbReference>
<dbReference type="Gene3D" id="1.10.287.70">
    <property type="match status" value="1"/>
</dbReference>
<comment type="subcellular location">
    <subcellularLocation>
        <location evidence="1">Cell membrane</location>
        <topology evidence="1">Multi-pass membrane protein</topology>
    </subcellularLocation>
</comment>
<evidence type="ECO:0000256" key="19">
    <source>
        <dbReference type="SAM" id="Phobius"/>
    </source>
</evidence>
<comment type="subunit">
    <text evidence="2">Homotetramer.</text>
</comment>
<dbReference type="PROSITE" id="PS00889">
    <property type="entry name" value="CNMP_BINDING_2"/>
    <property type="match status" value="1"/>
</dbReference>
<dbReference type="InterPro" id="IPR018488">
    <property type="entry name" value="cNMP-bd_CS"/>
</dbReference>
<dbReference type="InterPro" id="IPR018490">
    <property type="entry name" value="cNMP-bd_dom_sf"/>
</dbReference>
<gene>
    <name evidence="21" type="ORF">SAMN05444123_11451</name>
</gene>
<reference evidence="22" key="1">
    <citation type="submission" date="2016-10" db="EMBL/GenBank/DDBJ databases">
        <authorList>
            <person name="Varghese N."/>
            <person name="Submissions S."/>
        </authorList>
    </citation>
    <scope>NUCLEOTIDE SEQUENCE [LARGE SCALE GENOMIC DNA]</scope>
    <source>
        <strain evidence="22">DSM 123</strain>
    </source>
</reference>
<dbReference type="PANTHER" id="PTHR11537:SF254">
    <property type="entry name" value="POTASSIUM VOLTAGE-GATED CHANNEL PROTEIN SHAB"/>
    <property type="match status" value="1"/>
</dbReference>
<keyword evidence="6" id="KW-0116">cAMP-binding</keyword>
<evidence type="ECO:0000256" key="8">
    <source>
        <dbReference type="ARBA" id="ARBA00022741"/>
    </source>
</evidence>
<keyword evidence="12" id="KW-0406">Ion transport</keyword>
<evidence type="ECO:0000256" key="17">
    <source>
        <dbReference type="ARBA" id="ARBA00058429"/>
    </source>
</evidence>
<proteinExistence type="inferred from homology"/>
<feature type="transmembrane region" description="Helical" evidence="19">
    <location>
        <begin position="107"/>
        <end position="130"/>
    </location>
</feature>
<dbReference type="InterPro" id="IPR014710">
    <property type="entry name" value="RmlC-like_jellyroll"/>
</dbReference>
<keyword evidence="9" id="KW-0631">Potassium channel</keyword>
<keyword evidence="11 19" id="KW-1133">Transmembrane helix</keyword>
<feature type="transmembrane region" description="Helical" evidence="19">
    <location>
        <begin position="201"/>
        <end position="225"/>
    </location>
</feature>
<evidence type="ECO:0000256" key="12">
    <source>
        <dbReference type="ARBA" id="ARBA00023065"/>
    </source>
</evidence>
<evidence type="ECO:0000256" key="9">
    <source>
        <dbReference type="ARBA" id="ARBA00022826"/>
    </source>
</evidence>
<name>A0A1H8WVF8_9BRAD</name>
<evidence type="ECO:0000256" key="1">
    <source>
        <dbReference type="ARBA" id="ARBA00004651"/>
    </source>
</evidence>
<dbReference type="GO" id="GO:0005249">
    <property type="term" value="F:voltage-gated potassium channel activity"/>
    <property type="evidence" value="ECO:0007669"/>
    <property type="project" value="InterPro"/>
</dbReference>
<keyword evidence="5" id="KW-0633">Potassium transport</keyword>
<keyword evidence="22" id="KW-1185">Reference proteome</keyword>
<dbReference type="Pfam" id="PF00520">
    <property type="entry name" value="Ion_trans"/>
    <property type="match status" value="1"/>
</dbReference>
<dbReference type="SUPFAM" id="SSF81324">
    <property type="entry name" value="Voltage-gated potassium channels"/>
    <property type="match status" value="1"/>
</dbReference>
<evidence type="ECO:0000256" key="6">
    <source>
        <dbReference type="ARBA" id="ARBA00022566"/>
    </source>
</evidence>
<dbReference type="SMART" id="SM00100">
    <property type="entry name" value="cNMP"/>
    <property type="match status" value="1"/>
</dbReference>
<dbReference type="EMBL" id="FODT01000014">
    <property type="protein sequence ID" value="SEP31680.1"/>
    <property type="molecule type" value="Genomic_DNA"/>
</dbReference>
<dbReference type="FunFam" id="1.10.287.70:FF:000181">
    <property type="entry name" value="Cyclic nucleotide-gated potassium channel mll3241"/>
    <property type="match status" value="1"/>
</dbReference>
<keyword evidence="16 21" id="KW-0407">Ion channel</keyword>
<dbReference type="OrthoDB" id="9799090at2"/>
<evidence type="ECO:0000256" key="16">
    <source>
        <dbReference type="ARBA" id="ARBA00023303"/>
    </source>
</evidence>
<feature type="domain" description="Cyclic nucleotide-binding" evidence="20">
    <location>
        <begin position="245"/>
        <end position="344"/>
    </location>
</feature>
<keyword evidence="10" id="KW-0630">Potassium</keyword>
<dbReference type="CDD" id="cd00038">
    <property type="entry name" value="CAP_ED"/>
    <property type="match status" value="1"/>
</dbReference>